<dbReference type="InterPro" id="IPR000089">
    <property type="entry name" value="Biotin_lipoyl"/>
</dbReference>
<dbReference type="Gene3D" id="2.40.50.100">
    <property type="match status" value="1"/>
</dbReference>
<dbReference type="PANTHER" id="PTHR45266:SF3">
    <property type="entry name" value="OXALOACETATE DECARBOXYLASE ALPHA CHAIN"/>
    <property type="match status" value="1"/>
</dbReference>
<name>A0A1G9KK14_9FIRM</name>
<accession>A0A1G9KK14</accession>
<dbReference type="RefSeq" id="WP_092723174.1">
    <property type="nucleotide sequence ID" value="NZ_FNGW01000002.1"/>
</dbReference>
<dbReference type="SUPFAM" id="SSF51230">
    <property type="entry name" value="Single hybrid motif"/>
    <property type="match status" value="1"/>
</dbReference>
<sequence>MNAKKYHITLNGKVYEVEIEEVIEGVNDNKVEPKAQPQIQKTVTKPNANSTGESITAPMPGTIVNVLVKPGQSVKKGQVVAVLEAMKMENEIVAPVDGKVETVNVDKGQNVSLGDNLLEIA</sequence>
<dbReference type="AlphaFoldDB" id="A0A1G9KK14"/>
<keyword evidence="1" id="KW-0092">Biotin</keyword>
<feature type="compositionally biased region" description="Polar residues" evidence="2">
    <location>
        <begin position="37"/>
        <end position="54"/>
    </location>
</feature>
<dbReference type="Pfam" id="PF00364">
    <property type="entry name" value="Biotin_lipoyl"/>
    <property type="match status" value="1"/>
</dbReference>
<evidence type="ECO:0000259" key="3">
    <source>
        <dbReference type="PROSITE" id="PS50968"/>
    </source>
</evidence>
<dbReference type="CDD" id="cd06850">
    <property type="entry name" value="biotinyl_domain"/>
    <property type="match status" value="1"/>
</dbReference>
<evidence type="ECO:0000313" key="5">
    <source>
        <dbReference type="Proteomes" id="UP000199068"/>
    </source>
</evidence>
<proteinExistence type="predicted"/>
<evidence type="ECO:0000313" key="4">
    <source>
        <dbReference type="EMBL" id="SDL50071.1"/>
    </source>
</evidence>
<dbReference type="FunFam" id="2.40.50.100:FF:000003">
    <property type="entry name" value="Acetyl-CoA carboxylase biotin carboxyl carrier protein"/>
    <property type="match status" value="1"/>
</dbReference>
<dbReference type="InterPro" id="IPR050709">
    <property type="entry name" value="Biotin_Carboxyl_Carrier/Decarb"/>
</dbReference>
<dbReference type="PROSITE" id="PS50968">
    <property type="entry name" value="BIOTINYL_LIPOYL"/>
    <property type="match status" value="1"/>
</dbReference>
<dbReference type="STRING" id="1121325.SAMN04515677_102178"/>
<organism evidence="4 5">
    <name type="scientific">Romboutsia lituseburensis DSM 797</name>
    <dbReference type="NCBI Taxonomy" id="1121325"/>
    <lineage>
        <taxon>Bacteria</taxon>
        <taxon>Bacillati</taxon>
        <taxon>Bacillota</taxon>
        <taxon>Clostridia</taxon>
        <taxon>Peptostreptococcales</taxon>
        <taxon>Peptostreptococcaceae</taxon>
        <taxon>Romboutsia</taxon>
    </lineage>
</organism>
<dbReference type="PANTHER" id="PTHR45266">
    <property type="entry name" value="OXALOACETATE DECARBOXYLASE ALPHA CHAIN"/>
    <property type="match status" value="1"/>
</dbReference>
<keyword evidence="5" id="KW-1185">Reference proteome</keyword>
<dbReference type="Proteomes" id="UP000199068">
    <property type="component" value="Unassembled WGS sequence"/>
</dbReference>
<dbReference type="EMBL" id="FNGW01000002">
    <property type="protein sequence ID" value="SDL50071.1"/>
    <property type="molecule type" value="Genomic_DNA"/>
</dbReference>
<dbReference type="InterPro" id="IPR001882">
    <property type="entry name" value="Biotin_BS"/>
</dbReference>
<gene>
    <name evidence="4" type="ORF">SAMN04515677_102178</name>
</gene>
<protein>
    <submittedName>
        <fullName evidence="4">Biotin-requiring enzyme</fullName>
    </submittedName>
</protein>
<dbReference type="PROSITE" id="PS00188">
    <property type="entry name" value="BIOTIN"/>
    <property type="match status" value="1"/>
</dbReference>
<dbReference type="InterPro" id="IPR011053">
    <property type="entry name" value="Single_hybrid_motif"/>
</dbReference>
<reference evidence="4 5" key="1">
    <citation type="submission" date="2016-10" db="EMBL/GenBank/DDBJ databases">
        <authorList>
            <person name="de Groot N.N."/>
        </authorList>
    </citation>
    <scope>NUCLEOTIDE SEQUENCE [LARGE SCALE GENOMIC DNA]</scope>
    <source>
        <strain evidence="4 5">DSM 797</strain>
    </source>
</reference>
<feature type="domain" description="Lipoyl-binding" evidence="3">
    <location>
        <begin position="45"/>
        <end position="121"/>
    </location>
</feature>
<evidence type="ECO:0000256" key="2">
    <source>
        <dbReference type="SAM" id="MobiDB-lite"/>
    </source>
</evidence>
<evidence type="ECO:0000256" key="1">
    <source>
        <dbReference type="ARBA" id="ARBA00023267"/>
    </source>
</evidence>
<feature type="region of interest" description="Disordered" evidence="2">
    <location>
        <begin position="33"/>
        <end position="56"/>
    </location>
</feature>